<dbReference type="InterPro" id="IPR029052">
    <property type="entry name" value="Metallo-depent_PP-like"/>
</dbReference>
<feature type="domain" description="Serine/threonine specific protein phosphatases" evidence="7">
    <location>
        <begin position="190"/>
        <end position="195"/>
    </location>
</feature>
<comment type="similarity">
    <text evidence="5">Belongs to the PPP phosphatase family.</text>
</comment>
<dbReference type="Proteomes" id="UP000887565">
    <property type="component" value="Unplaced"/>
</dbReference>
<dbReference type="Gene3D" id="3.60.21.10">
    <property type="match status" value="1"/>
</dbReference>
<accession>A0A915IT06</accession>
<comment type="catalytic activity">
    <reaction evidence="5">
        <text>O-phospho-L-threonyl-[protein] + H2O = L-threonyl-[protein] + phosphate</text>
        <dbReference type="Rhea" id="RHEA:47004"/>
        <dbReference type="Rhea" id="RHEA-COMP:11060"/>
        <dbReference type="Rhea" id="RHEA-COMP:11605"/>
        <dbReference type="ChEBI" id="CHEBI:15377"/>
        <dbReference type="ChEBI" id="CHEBI:30013"/>
        <dbReference type="ChEBI" id="CHEBI:43474"/>
        <dbReference type="ChEBI" id="CHEBI:61977"/>
        <dbReference type="EC" id="3.1.3.16"/>
    </reaction>
</comment>
<dbReference type="PANTHER" id="PTHR11668:SF496">
    <property type="entry name" value="SERINE_THREONINE-PROTEIN PHOSPHATASE"/>
    <property type="match status" value="1"/>
</dbReference>
<dbReference type="Pfam" id="PF00149">
    <property type="entry name" value="Metallophos"/>
    <property type="match status" value="1"/>
</dbReference>
<dbReference type="GO" id="GO:0004722">
    <property type="term" value="F:protein serine/threonine phosphatase activity"/>
    <property type="evidence" value="ECO:0007669"/>
    <property type="project" value="UniProtKB-EC"/>
</dbReference>
<sequence>MPTTPPPIPPSGATPADDMFGSLDASLSSVSEASLQASLIDIQRRAPAPRDPRNDESYDKLIRRLLNFHPTSTADLALKLDEIYFVVDFVRDELMRTNAALVEMKPPVMICGDTHVASNELFHCHQFTIIIDQFPGQYSDLIRLLDYCGWPPDRRYLFLGDYVDRGPFSIETVCLVFLLRLRYPNDFFILRGNHETSMINRVYGFYEENKRRYGSSTGMRLWARFQLAFDCLPIAALVDRRIFCMHGGLSPELQSFDQIRTLVLPFMIPNQCCLVTDLLWSDPFPGIYGYIKSNRGVSYLFGEDVVHKFCKDHGVDLVVRAHQVVQQGYEFFADRKLVTVFSAPNYCGEFNNSAGMIFIAENLKCSILELRPDKRRPSIV</sequence>
<dbReference type="OMA" id="HETSMIN"/>
<evidence type="ECO:0000256" key="6">
    <source>
        <dbReference type="SAM" id="MobiDB-lite"/>
    </source>
</evidence>
<protein>
    <recommendedName>
        <fullName evidence="5">Serine/threonine-protein phosphatase</fullName>
        <ecNumber evidence="5">3.1.3.16</ecNumber>
    </recommendedName>
</protein>
<dbReference type="PROSITE" id="PS00125">
    <property type="entry name" value="SER_THR_PHOSPHATASE"/>
    <property type="match status" value="1"/>
</dbReference>
<reference evidence="9" key="1">
    <citation type="submission" date="2022-11" db="UniProtKB">
        <authorList>
            <consortium name="WormBaseParasite"/>
        </authorList>
    </citation>
    <scope>IDENTIFICATION</scope>
</reference>
<dbReference type="EC" id="3.1.3.16" evidence="5"/>
<organism evidence="8 9">
    <name type="scientific">Romanomermis culicivorax</name>
    <name type="common">Nematode worm</name>
    <dbReference type="NCBI Taxonomy" id="13658"/>
    <lineage>
        <taxon>Eukaryota</taxon>
        <taxon>Metazoa</taxon>
        <taxon>Ecdysozoa</taxon>
        <taxon>Nematoda</taxon>
        <taxon>Enoplea</taxon>
        <taxon>Dorylaimia</taxon>
        <taxon>Mermithida</taxon>
        <taxon>Mermithoidea</taxon>
        <taxon>Mermithidae</taxon>
        <taxon>Romanomermis</taxon>
    </lineage>
</organism>
<dbReference type="WBParaSite" id="nRc.2.0.1.t17172-RA">
    <property type="protein sequence ID" value="nRc.2.0.1.t17172-RA"/>
    <property type="gene ID" value="nRc.2.0.1.g17172"/>
</dbReference>
<dbReference type="SUPFAM" id="SSF56300">
    <property type="entry name" value="Metallo-dependent phosphatases"/>
    <property type="match status" value="1"/>
</dbReference>
<evidence type="ECO:0000256" key="4">
    <source>
        <dbReference type="ARBA" id="ARBA00023211"/>
    </source>
</evidence>
<dbReference type="InterPro" id="IPR006186">
    <property type="entry name" value="Ser/Thr-sp_prot-phosphatase"/>
</dbReference>
<evidence type="ECO:0000256" key="1">
    <source>
        <dbReference type="ARBA" id="ARBA00001936"/>
    </source>
</evidence>
<feature type="region of interest" description="Disordered" evidence="6">
    <location>
        <begin position="1"/>
        <end position="22"/>
    </location>
</feature>
<comment type="cofactor">
    <cofactor evidence="1">
        <name>Mn(2+)</name>
        <dbReference type="ChEBI" id="CHEBI:29035"/>
    </cofactor>
</comment>
<evidence type="ECO:0000313" key="8">
    <source>
        <dbReference type="Proteomes" id="UP000887565"/>
    </source>
</evidence>
<dbReference type="InterPro" id="IPR004843">
    <property type="entry name" value="Calcineurin-like_PHP"/>
</dbReference>
<dbReference type="FunFam" id="3.60.21.10:FF:000212">
    <property type="entry name" value="Serine/threonine-protein phosphatase"/>
    <property type="match status" value="1"/>
</dbReference>
<evidence type="ECO:0000256" key="3">
    <source>
        <dbReference type="ARBA" id="ARBA00022801"/>
    </source>
</evidence>
<evidence type="ECO:0000259" key="7">
    <source>
        <dbReference type="PROSITE" id="PS00125"/>
    </source>
</evidence>
<dbReference type="GO" id="GO:0046872">
    <property type="term" value="F:metal ion binding"/>
    <property type="evidence" value="ECO:0007669"/>
    <property type="project" value="UniProtKB-KW"/>
</dbReference>
<dbReference type="SMART" id="SM00156">
    <property type="entry name" value="PP2Ac"/>
    <property type="match status" value="1"/>
</dbReference>
<evidence type="ECO:0000256" key="5">
    <source>
        <dbReference type="RuleBase" id="RU004273"/>
    </source>
</evidence>
<keyword evidence="3 5" id="KW-0378">Hydrolase</keyword>
<proteinExistence type="inferred from homology"/>
<dbReference type="InterPro" id="IPR050341">
    <property type="entry name" value="PP1_catalytic_subunit"/>
</dbReference>
<dbReference type="GO" id="GO:0005737">
    <property type="term" value="C:cytoplasm"/>
    <property type="evidence" value="ECO:0007669"/>
    <property type="project" value="TreeGrafter"/>
</dbReference>
<evidence type="ECO:0000313" key="9">
    <source>
        <dbReference type="WBParaSite" id="nRc.2.0.1.t17172-RA"/>
    </source>
</evidence>
<dbReference type="AlphaFoldDB" id="A0A915IT06"/>
<dbReference type="PRINTS" id="PR00114">
    <property type="entry name" value="STPHPHTASE"/>
</dbReference>
<dbReference type="GO" id="GO:0005634">
    <property type="term" value="C:nucleus"/>
    <property type="evidence" value="ECO:0007669"/>
    <property type="project" value="TreeGrafter"/>
</dbReference>
<feature type="compositionally biased region" description="Pro residues" evidence="6">
    <location>
        <begin position="1"/>
        <end position="12"/>
    </location>
</feature>
<keyword evidence="8" id="KW-1185">Reference proteome</keyword>
<keyword evidence="4" id="KW-0464">Manganese</keyword>
<keyword evidence="2" id="KW-0479">Metal-binding</keyword>
<evidence type="ECO:0000256" key="2">
    <source>
        <dbReference type="ARBA" id="ARBA00022723"/>
    </source>
</evidence>
<dbReference type="PANTHER" id="PTHR11668">
    <property type="entry name" value="SERINE/THREONINE PROTEIN PHOSPHATASE"/>
    <property type="match status" value="1"/>
</dbReference>
<name>A0A915IT06_ROMCU</name>